<dbReference type="Pfam" id="PF00317">
    <property type="entry name" value="Ribonuc_red_lgN"/>
    <property type="match status" value="1"/>
</dbReference>
<dbReference type="AlphaFoldDB" id="A0ABD5RNG4"/>
<feature type="domain" description="Ribonucleotide reductase large subunit" evidence="8">
    <location>
        <begin position="613"/>
        <end position="635"/>
    </location>
</feature>
<evidence type="ECO:0000313" key="9">
    <source>
        <dbReference type="EMBL" id="MFC5971956.1"/>
    </source>
</evidence>
<dbReference type="EC" id="1.17.4.1" evidence="2 6"/>
<feature type="region of interest" description="Disordered" evidence="7">
    <location>
        <begin position="789"/>
        <end position="833"/>
    </location>
</feature>
<comment type="caution">
    <text evidence="9">The sequence shown here is derived from an EMBL/GenBank/DDBJ whole genome shotgun (WGS) entry which is preliminary data.</text>
</comment>
<evidence type="ECO:0000256" key="6">
    <source>
        <dbReference type="RuleBase" id="RU003410"/>
    </source>
</evidence>
<keyword evidence="4" id="KW-0067">ATP-binding</keyword>
<dbReference type="GO" id="GO:0005524">
    <property type="term" value="F:ATP binding"/>
    <property type="evidence" value="ECO:0007669"/>
    <property type="project" value="UniProtKB-KW"/>
</dbReference>
<dbReference type="NCBIfam" id="NF005544">
    <property type="entry name" value="PRK07207.1"/>
    <property type="match status" value="1"/>
</dbReference>
<dbReference type="SUPFAM" id="SSF48168">
    <property type="entry name" value="R1 subunit of ribonucleotide reductase, N-terminal domain"/>
    <property type="match status" value="1"/>
</dbReference>
<dbReference type="InterPro" id="IPR008926">
    <property type="entry name" value="RNR_R1-su_N"/>
</dbReference>
<evidence type="ECO:0000256" key="2">
    <source>
        <dbReference type="ARBA" id="ARBA00012274"/>
    </source>
</evidence>
<keyword evidence="3" id="KW-0547">Nucleotide-binding</keyword>
<dbReference type="PANTHER" id="PTHR11573">
    <property type="entry name" value="RIBONUCLEOSIDE-DIPHOSPHATE REDUCTASE LARGE CHAIN"/>
    <property type="match status" value="1"/>
</dbReference>
<evidence type="ECO:0000256" key="3">
    <source>
        <dbReference type="ARBA" id="ARBA00022741"/>
    </source>
</evidence>
<protein>
    <recommendedName>
        <fullName evidence="2 6">Ribonucleoside-diphosphate reductase</fullName>
        <ecNumber evidence="2 6">1.17.4.1</ecNumber>
    </recommendedName>
</protein>
<comment type="function">
    <text evidence="6">Provides the precursors necessary for DNA synthesis. Catalyzes the biosynthesis of deoxyribonucleotides from the corresponding ribonucleotides.</text>
</comment>
<comment type="similarity">
    <text evidence="1 6">Belongs to the ribonucleoside diphosphate reductase large chain family.</text>
</comment>
<dbReference type="Proteomes" id="UP001596099">
    <property type="component" value="Unassembled WGS sequence"/>
</dbReference>
<dbReference type="Pfam" id="PF02867">
    <property type="entry name" value="Ribonuc_red_lgC"/>
    <property type="match status" value="1"/>
</dbReference>
<dbReference type="GO" id="GO:0004748">
    <property type="term" value="F:ribonucleoside-diphosphate reductase activity, thioredoxin disulfide as acceptor"/>
    <property type="evidence" value="ECO:0007669"/>
    <property type="project" value="UniProtKB-EC"/>
</dbReference>
<keyword evidence="5 6" id="KW-0560">Oxidoreductase</keyword>
<evidence type="ECO:0000256" key="5">
    <source>
        <dbReference type="ARBA" id="ARBA00023002"/>
    </source>
</evidence>
<dbReference type="GO" id="GO:0009263">
    <property type="term" value="P:deoxyribonucleotide biosynthetic process"/>
    <property type="evidence" value="ECO:0007669"/>
    <property type="project" value="UniProtKB-KW"/>
</dbReference>
<dbReference type="InterPro" id="IPR013509">
    <property type="entry name" value="RNR_lsu_N"/>
</dbReference>
<dbReference type="InterPro" id="IPR013346">
    <property type="entry name" value="NrdE_NrdA_C"/>
</dbReference>
<feature type="compositionally biased region" description="Acidic residues" evidence="7">
    <location>
        <begin position="809"/>
        <end position="818"/>
    </location>
</feature>
<dbReference type="PROSITE" id="PS00089">
    <property type="entry name" value="RIBORED_LARGE"/>
    <property type="match status" value="1"/>
</dbReference>
<dbReference type="FunFam" id="3.20.70.20:FF:000009">
    <property type="entry name" value="Ribonucleoside-diphosphate reductase"/>
    <property type="match status" value="1"/>
</dbReference>
<dbReference type="PRINTS" id="PR01183">
    <property type="entry name" value="RIBORDTASEM1"/>
</dbReference>
<accession>A0ABD5RNG4</accession>
<dbReference type="InterPro" id="IPR039718">
    <property type="entry name" value="Rrm1"/>
</dbReference>
<gene>
    <name evidence="9" type="ORF">ACFPYI_11495</name>
</gene>
<keyword evidence="6" id="KW-0215">Deoxyribonucleotide synthesis</keyword>
<dbReference type="RefSeq" id="WP_247414863.1">
    <property type="nucleotide sequence ID" value="NZ_JALLGW010000001.1"/>
</dbReference>
<keyword evidence="10" id="KW-1185">Reference proteome</keyword>
<dbReference type="EMBL" id="JBHSQH010000001">
    <property type="protein sequence ID" value="MFC5971956.1"/>
    <property type="molecule type" value="Genomic_DNA"/>
</dbReference>
<dbReference type="CDD" id="cd01679">
    <property type="entry name" value="RNR_I"/>
    <property type="match status" value="1"/>
</dbReference>
<name>A0ABD5RNG4_9EURY</name>
<sequence length="833" mass="92652">MSQHTTDTDERDELRSVIDRARTDHEAVVDDTAAAELVDAVERNLPRDADAETRDDALVDAASARIERDPAYERIAARVARWRYYRRLLGEVPEDDAALAAAYGESFRSHVERGIAAERLDPRMDEFDLGVLADTLRPELDERLGYVAMETLVQRYFLRVDDEPSELPQVFWMRVAMGLALAEDDPTERAVEFYEAMARLRFVPSTPTLFHAGTTHPQLSSCYLTTVPDDLDAIFDAYGEHANLSKWSGGLGTDWTPIRASGATIESTGVDSTGVVPFLKISNDVTAAINRSGKRRGAACAYLECWHLDFPAFLDLRRNTGDERRRTHDMNTAAWIPDLFVQRVRDDGEWTLFSPDEVPDLHETYGSEFVERYEAYEEQADAGDIEQFERVDAADLWRTMLTRLFETGHPWLTFKDACNVRSPQDHAGVVRSSNLCTEITLNTSSEETAVCNLGSIDLSRHVVPASEDDEPAGAVGDASPTLDRERLADTVETAMRMLDNVVDLNFYPSEKAEHSNMRHRPVGLGVMGFHDALTDLGVPMASEEAVDVAGELQERVAYHAILNSSRLARERGSYESYEGSKWDRGVFPQDTIERLEAERGESVAVDPEESLDWSAVREHVADHGMRNSNTMAVAPTATISTIAGTTPSVEPRYSNLYVKSNMSGEFTMLNERLVADLKREGLWGDGIVDRLKYHDGSIQELSELPASVRELHRGAFEIDPRHQIRVAAQRGVWIDQSQSLNVFFPGTDGSVLDDVYQRAWESGLKTTYYLRTLGASQIEKSTLDLSEYDDTQFRGTGPGADGDSSAASDDADASDESGSDLPSVEDPTCDACQ</sequence>
<evidence type="ECO:0000313" key="10">
    <source>
        <dbReference type="Proteomes" id="UP001596099"/>
    </source>
</evidence>
<evidence type="ECO:0000256" key="4">
    <source>
        <dbReference type="ARBA" id="ARBA00022840"/>
    </source>
</evidence>
<evidence type="ECO:0000259" key="8">
    <source>
        <dbReference type="PROSITE" id="PS00089"/>
    </source>
</evidence>
<dbReference type="NCBIfam" id="TIGR02506">
    <property type="entry name" value="NrdE_NrdA"/>
    <property type="match status" value="1"/>
</dbReference>
<dbReference type="SUPFAM" id="SSF51998">
    <property type="entry name" value="PFL-like glycyl radical enzymes"/>
    <property type="match status" value="1"/>
</dbReference>
<comment type="catalytic activity">
    <reaction evidence="6">
        <text>a 2'-deoxyribonucleoside 5'-diphosphate + [thioredoxin]-disulfide + H2O = a ribonucleoside 5'-diphosphate + [thioredoxin]-dithiol</text>
        <dbReference type="Rhea" id="RHEA:23252"/>
        <dbReference type="Rhea" id="RHEA-COMP:10698"/>
        <dbReference type="Rhea" id="RHEA-COMP:10700"/>
        <dbReference type="ChEBI" id="CHEBI:15377"/>
        <dbReference type="ChEBI" id="CHEBI:29950"/>
        <dbReference type="ChEBI" id="CHEBI:50058"/>
        <dbReference type="ChEBI" id="CHEBI:57930"/>
        <dbReference type="ChEBI" id="CHEBI:73316"/>
        <dbReference type="EC" id="1.17.4.1"/>
    </reaction>
</comment>
<dbReference type="PANTHER" id="PTHR11573:SF6">
    <property type="entry name" value="RIBONUCLEOSIDE-DIPHOSPHATE REDUCTASE LARGE SUBUNIT"/>
    <property type="match status" value="1"/>
</dbReference>
<proteinExistence type="inferred from homology"/>
<evidence type="ECO:0000256" key="1">
    <source>
        <dbReference type="ARBA" id="ARBA00010406"/>
    </source>
</evidence>
<dbReference type="Gene3D" id="3.20.70.20">
    <property type="match status" value="1"/>
</dbReference>
<evidence type="ECO:0000256" key="7">
    <source>
        <dbReference type="SAM" id="MobiDB-lite"/>
    </source>
</evidence>
<reference evidence="9 10" key="1">
    <citation type="journal article" date="2019" name="Int. J. Syst. Evol. Microbiol.">
        <title>The Global Catalogue of Microorganisms (GCM) 10K type strain sequencing project: providing services to taxonomists for standard genome sequencing and annotation.</title>
        <authorList>
            <consortium name="The Broad Institute Genomics Platform"/>
            <consortium name="The Broad Institute Genome Sequencing Center for Infectious Disease"/>
            <person name="Wu L."/>
            <person name="Ma J."/>
        </authorList>
    </citation>
    <scope>NUCLEOTIDE SEQUENCE [LARGE SCALE GENOMIC DNA]</scope>
    <source>
        <strain evidence="9 10">CGMCC 1.12543</strain>
    </source>
</reference>
<organism evidence="9 10">
    <name type="scientific">Halomarina salina</name>
    <dbReference type="NCBI Taxonomy" id="1872699"/>
    <lineage>
        <taxon>Archaea</taxon>
        <taxon>Methanobacteriati</taxon>
        <taxon>Methanobacteriota</taxon>
        <taxon>Stenosarchaea group</taxon>
        <taxon>Halobacteria</taxon>
        <taxon>Halobacteriales</taxon>
        <taxon>Natronomonadaceae</taxon>
        <taxon>Halomarina</taxon>
    </lineage>
</organism>
<dbReference type="InterPro" id="IPR000788">
    <property type="entry name" value="RNR_lg_C"/>
</dbReference>